<gene>
    <name evidence="3" type="ORF">BZ3500_MVSOF-1268-A1-R1_CHR2-3G05338</name>
</gene>
<dbReference type="CDD" id="cd00303">
    <property type="entry name" value="retropepsin_like"/>
    <property type="match status" value="1"/>
</dbReference>
<accession>A0A2X0LXI0</accession>
<feature type="region of interest" description="Disordered" evidence="1">
    <location>
        <begin position="699"/>
        <end position="726"/>
    </location>
</feature>
<dbReference type="InterPro" id="IPR043502">
    <property type="entry name" value="DNA/RNA_pol_sf"/>
</dbReference>
<reference evidence="4" key="1">
    <citation type="submission" date="2016-10" db="EMBL/GenBank/DDBJ databases">
        <authorList>
            <person name="Jeantristanb JTB J.-T."/>
            <person name="Ricardo R."/>
        </authorList>
    </citation>
    <scope>NUCLEOTIDE SEQUENCE [LARGE SCALE GENOMIC DNA]</scope>
</reference>
<feature type="compositionally biased region" description="Basic and acidic residues" evidence="1">
    <location>
        <begin position="1"/>
        <end position="20"/>
    </location>
</feature>
<sequence length="726" mass="80057">MESIHSDHNDPGMHFDHHDGQAPLGTQGRAPHGDEDVARLLLTRVDSMVQQLQGFHLGLHDLTTAVRNQTERSDQREQQLLNSQAAVRAPADPASGNSLRHLSRSALQRAVFKTPQPDKYNGDRRKTTNFVGQLLTVFESAPTQFATDKAKINFAVGCLQDEALRWFHSFRQLSELDNAKPEYLFLSDWSAFQKKINQVYGDPNEKEHALEQLHHVVQTTSLTDDRSLFWLFRKGLKIHVRSAVLLIRPRPENLQALIKEATQIDLDSQNDKAASLIFASRRVTTSHAENHSVPMMDDGGPRPMEINANRRRIHSTKVVRRGPLSEAEKEHRRLEQTTCAFTVGALAIYSQIVDLALCKPTVIMATTTALPTIGITTPAAIIDELTYASNDSGSQANLISPDYVEALRLQTNKKATPQGLEGFDGHPALPITHETVPTDIFIGDHHEQISVDISSIAHYPIILGILWLKLHDPDIEWSHFCAALEVSGVKPSAAVDHPAVTIVAAAEFRTLLGSSTDIVSMGAIARDDGNTRIACYMTSSPNVQPATDSDESTPKTKDPKVLVPPIYHSYLDVFDEGEADKLPPRRPYDPTIPLDPSIKVPAGRLYPLNQSELKTLSDYIDDHLKKGFIEPSQSPIGAPILFVKKKDGTMRLCVDYRALNSATIKNKYPLPLIGPGNPSIDSPVPIFFQKSIFVAPTTSSATPKATSGKQHSAHVTGTSSITSFRN</sequence>
<dbReference type="Pfam" id="PF03732">
    <property type="entry name" value="Retrotrans_gag"/>
    <property type="match status" value="1"/>
</dbReference>
<dbReference type="PANTHER" id="PTHR15503:SF22">
    <property type="entry name" value="TRANSPOSON TY3-I GAG POLYPROTEIN"/>
    <property type="match status" value="1"/>
</dbReference>
<dbReference type="OrthoDB" id="3262920at2759"/>
<organism evidence="3 4">
    <name type="scientific">Microbotryum saponariae</name>
    <dbReference type="NCBI Taxonomy" id="289078"/>
    <lineage>
        <taxon>Eukaryota</taxon>
        <taxon>Fungi</taxon>
        <taxon>Dikarya</taxon>
        <taxon>Basidiomycota</taxon>
        <taxon>Pucciniomycotina</taxon>
        <taxon>Microbotryomycetes</taxon>
        <taxon>Microbotryales</taxon>
        <taxon>Microbotryaceae</taxon>
        <taxon>Microbotryum</taxon>
    </lineage>
</organism>
<feature type="region of interest" description="Disordered" evidence="1">
    <location>
        <begin position="1"/>
        <end position="32"/>
    </location>
</feature>
<evidence type="ECO:0000259" key="2">
    <source>
        <dbReference type="Pfam" id="PF03732"/>
    </source>
</evidence>
<dbReference type="InterPro" id="IPR021109">
    <property type="entry name" value="Peptidase_aspartic_dom_sf"/>
</dbReference>
<dbReference type="STRING" id="289078.A0A2X0LXI0"/>
<dbReference type="Proteomes" id="UP000249723">
    <property type="component" value="Unassembled WGS sequence"/>
</dbReference>
<proteinExistence type="predicted"/>
<dbReference type="InterPro" id="IPR005162">
    <property type="entry name" value="Retrotrans_gag_dom"/>
</dbReference>
<dbReference type="PANTHER" id="PTHR15503">
    <property type="entry name" value="LDOC1 RELATED"/>
    <property type="match status" value="1"/>
</dbReference>
<evidence type="ECO:0000313" key="4">
    <source>
        <dbReference type="Proteomes" id="UP000249723"/>
    </source>
</evidence>
<feature type="domain" description="Retrotransposon gag" evidence="2">
    <location>
        <begin position="154"/>
        <end position="224"/>
    </location>
</feature>
<keyword evidence="4" id="KW-1185">Reference proteome</keyword>
<feature type="compositionally biased region" description="Polar residues" evidence="1">
    <location>
        <begin position="708"/>
        <end position="726"/>
    </location>
</feature>
<protein>
    <submittedName>
        <fullName evidence="3">BZ3500_MvSof-1268-A1-R1_Chr2-3g05338 protein</fullName>
    </submittedName>
</protein>
<dbReference type="AlphaFoldDB" id="A0A2X0LXI0"/>
<feature type="region of interest" description="Disordered" evidence="1">
    <location>
        <begin position="539"/>
        <end position="558"/>
    </location>
</feature>
<dbReference type="Gene3D" id="3.10.10.10">
    <property type="entry name" value="HIV Type 1 Reverse Transcriptase, subunit A, domain 1"/>
    <property type="match status" value="1"/>
</dbReference>
<dbReference type="InterPro" id="IPR032567">
    <property type="entry name" value="RTL1-rel"/>
</dbReference>
<evidence type="ECO:0000256" key="1">
    <source>
        <dbReference type="SAM" id="MobiDB-lite"/>
    </source>
</evidence>
<dbReference type="Gene3D" id="2.40.70.10">
    <property type="entry name" value="Acid Proteases"/>
    <property type="match status" value="1"/>
</dbReference>
<dbReference type="SUPFAM" id="SSF56672">
    <property type="entry name" value="DNA/RNA polymerases"/>
    <property type="match status" value="1"/>
</dbReference>
<dbReference type="EMBL" id="FMWP01000011">
    <property type="protein sequence ID" value="SCZ87870.1"/>
    <property type="molecule type" value="Genomic_DNA"/>
</dbReference>
<evidence type="ECO:0000313" key="3">
    <source>
        <dbReference type="EMBL" id="SCZ87870.1"/>
    </source>
</evidence>
<name>A0A2X0LXI0_9BASI</name>